<keyword evidence="3" id="KW-1185">Reference proteome</keyword>
<evidence type="ECO:0000313" key="3">
    <source>
        <dbReference type="Proteomes" id="UP000011625"/>
    </source>
</evidence>
<comment type="caution">
    <text evidence="2">The sequence shown here is derived from an EMBL/GenBank/DDBJ whole genome shotgun (WGS) entry which is preliminary data.</text>
</comment>
<dbReference type="RefSeq" id="WP_005044439.1">
    <property type="nucleotide sequence ID" value="NZ_AOME01000070.1"/>
</dbReference>
<feature type="transmembrane region" description="Helical" evidence="1">
    <location>
        <begin position="17"/>
        <end position="34"/>
    </location>
</feature>
<accession>M0N135</accession>
<dbReference type="AlphaFoldDB" id="M0N135"/>
<feature type="transmembrane region" description="Helical" evidence="1">
    <location>
        <begin position="40"/>
        <end position="62"/>
    </location>
</feature>
<gene>
    <name evidence="2" type="ORF">C450_14122</name>
</gene>
<organism evidence="2 3">
    <name type="scientific">Halococcus salifodinae DSM 8989</name>
    <dbReference type="NCBI Taxonomy" id="1227456"/>
    <lineage>
        <taxon>Archaea</taxon>
        <taxon>Methanobacteriati</taxon>
        <taxon>Methanobacteriota</taxon>
        <taxon>Stenosarchaea group</taxon>
        <taxon>Halobacteria</taxon>
        <taxon>Halobacteriales</taxon>
        <taxon>Halococcaceae</taxon>
        <taxon>Halococcus</taxon>
    </lineage>
</organism>
<reference evidence="2 3" key="1">
    <citation type="journal article" date="2014" name="PLoS Genet.">
        <title>Phylogenetically driven sequencing of extremely halophilic archaea reveals strategies for static and dynamic osmo-response.</title>
        <authorList>
            <person name="Becker E.A."/>
            <person name="Seitzer P.M."/>
            <person name="Tritt A."/>
            <person name="Larsen D."/>
            <person name="Krusor M."/>
            <person name="Yao A.I."/>
            <person name="Wu D."/>
            <person name="Madern D."/>
            <person name="Eisen J.A."/>
            <person name="Darling A.E."/>
            <person name="Facciotti M.T."/>
        </authorList>
    </citation>
    <scope>NUCLEOTIDE SEQUENCE [LARGE SCALE GENOMIC DNA]</scope>
    <source>
        <strain evidence="2 3">DSM 8989</strain>
    </source>
</reference>
<proteinExistence type="predicted"/>
<evidence type="ECO:0000313" key="2">
    <source>
        <dbReference type="EMBL" id="EMA50819.1"/>
    </source>
</evidence>
<protein>
    <submittedName>
        <fullName evidence="2">Uncharacterized protein</fullName>
    </submittedName>
</protein>
<sequence>MVGPVSQEERLTASRRIKIGFIVLVGLSAGLITLQGEPSLLTFALAVCAGLVVGTVVVWLAFPRGLGFRS</sequence>
<keyword evidence="1" id="KW-0472">Membrane</keyword>
<dbReference type="PATRIC" id="fig|1227456.3.peg.2861"/>
<dbReference type="EMBL" id="AOME01000070">
    <property type="protein sequence ID" value="EMA50819.1"/>
    <property type="molecule type" value="Genomic_DNA"/>
</dbReference>
<keyword evidence="1" id="KW-1133">Transmembrane helix</keyword>
<dbReference type="Proteomes" id="UP000011625">
    <property type="component" value="Unassembled WGS sequence"/>
</dbReference>
<evidence type="ECO:0000256" key="1">
    <source>
        <dbReference type="SAM" id="Phobius"/>
    </source>
</evidence>
<name>M0N135_9EURY</name>
<dbReference type="STRING" id="1227456.C450_14122"/>
<dbReference type="OrthoDB" id="330458at2157"/>
<keyword evidence="1" id="KW-0812">Transmembrane</keyword>